<feature type="non-terminal residue" evidence="2">
    <location>
        <position position="61"/>
    </location>
</feature>
<dbReference type="SUPFAM" id="SSF51735">
    <property type="entry name" value="NAD(P)-binding Rossmann-fold domains"/>
    <property type="match status" value="1"/>
</dbReference>
<dbReference type="AlphaFoldDB" id="X1J667"/>
<organism evidence="2">
    <name type="scientific">marine sediment metagenome</name>
    <dbReference type="NCBI Taxonomy" id="412755"/>
    <lineage>
        <taxon>unclassified sequences</taxon>
        <taxon>metagenomes</taxon>
        <taxon>ecological metagenomes</taxon>
    </lineage>
</organism>
<dbReference type="Gene3D" id="3.40.50.720">
    <property type="entry name" value="NAD(P)-binding Rossmann-like Domain"/>
    <property type="match status" value="1"/>
</dbReference>
<dbReference type="Pfam" id="PF02254">
    <property type="entry name" value="TrkA_N"/>
    <property type="match status" value="1"/>
</dbReference>
<gene>
    <name evidence="2" type="ORF">S03H2_42788</name>
</gene>
<comment type="caution">
    <text evidence="2">The sequence shown here is derived from an EMBL/GenBank/DDBJ whole genome shotgun (WGS) entry which is preliminary data.</text>
</comment>
<reference evidence="2" key="1">
    <citation type="journal article" date="2014" name="Front. Microbiol.">
        <title>High frequency of phylogenetically diverse reductive dehalogenase-homologous genes in deep subseafloor sedimentary metagenomes.</title>
        <authorList>
            <person name="Kawai M."/>
            <person name="Futagami T."/>
            <person name="Toyoda A."/>
            <person name="Takaki Y."/>
            <person name="Nishi S."/>
            <person name="Hori S."/>
            <person name="Arai W."/>
            <person name="Tsubouchi T."/>
            <person name="Morono Y."/>
            <person name="Uchiyama I."/>
            <person name="Ito T."/>
            <person name="Fujiyama A."/>
            <person name="Inagaki F."/>
            <person name="Takami H."/>
        </authorList>
    </citation>
    <scope>NUCLEOTIDE SEQUENCE</scope>
    <source>
        <strain evidence="2">Expedition CK06-06</strain>
    </source>
</reference>
<accession>X1J667</accession>
<protein>
    <recommendedName>
        <fullName evidence="1">RCK N-terminal domain-containing protein</fullName>
    </recommendedName>
</protein>
<evidence type="ECO:0000313" key="2">
    <source>
        <dbReference type="EMBL" id="GAH65253.1"/>
    </source>
</evidence>
<sequence length="61" mass="6176">MPSSDAFIAAAGDESLNILAGLVSKGLGVKENIVLVNKPEYIPLAESVGIDIAISPLLLAG</sequence>
<dbReference type="GO" id="GO:0006813">
    <property type="term" value="P:potassium ion transport"/>
    <property type="evidence" value="ECO:0007669"/>
    <property type="project" value="InterPro"/>
</dbReference>
<dbReference type="InterPro" id="IPR036291">
    <property type="entry name" value="NAD(P)-bd_dom_sf"/>
</dbReference>
<evidence type="ECO:0000259" key="1">
    <source>
        <dbReference type="Pfam" id="PF02254"/>
    </source>
</evidence>
<feature type="domain" description="RCK N-terminal" evidence="1">
    <location>
        <begin position="3"/>
        <end position="56"/>
    </location>
</feature>
<proteinExistence type="predicted"/>
<dbReference type="EMBL" id="BARU01026655">
    <property type="protein sequence ID" value="GAH65253.1"/>
    <property type="molecule type" value="Genomic_DNA"/>
</dbReference>
<name>X1J667_9ZZZZ</name>
<dbReference type="InterPro" id="IPR003148">
    <property type="entry name" value="RCK_N"/>
</dbReference>